<reference evidence="2 3" key="1">
    <citation type="submission" date="2016-02" db="EMBL/GenBank/DDBJ databases">
        <title>Discovery of a natural microsporidian pathogen with a broad tissue tropism in Caenorhabditis elegans.</title>
        <authorList>
            <person name="Luallen R.J."/>
            <person name="Reinke A.W."/>
            <person name="Tong L."/>
            <person name="Botts M.R."/>
            <person name="Felix M.-A."/>
            <person name="Troemel E.R."/>
        </authorList>
    </citation>
    <scope>NUCLEOTIDE SEQUENCE [LARGE SCALE GENOMIC DNA]</scope>
    <source>
        <strain evidence="2 3">JUm2807</strain>
    </source>
</reference>
<dbReference type="RefSeq" id="XP_067544581.1">
    <property type="nucleotide sequence ID" value="XM_067689107.1"/>
</dbReference>
<dbReference type="VEuPathDB" id="MicrosporidiaDB:NEDG_01689"/>
<proteinExistence type="predicted"/>
<organism evidence="2 3">
    <name type="scientific">Nematocida displodere</name>
    <dbReference type="NCBI Taxonomy" id="1805483"/>
    <lineage>
        <taxon>Eukaryota</taxon>
        <taxon>Fungi</taxon>
        <taxon>Fungi incertae sedis</taxon>
        <taxon>Microsporidia</taxon>
        <taxon>Nematocida</taxon>
    </lineage>
</organism>
<protein>
    <submittedName>
        <fullName evidence="2">Uncharacterized protein</fullName>
    </submittedName>
</protein>
<dbReference type="EMBL" id="LTDL01000037">
    <property type="protein sequence ID" value="OAG30106.1"/>
    <property type="molecule type" value="Genomic_DNA"/>
</dbReference>
<feature type="chain" id="PRO_5008060303" evidence="1">
    <location>
        <begin position="20"/>
        <end position="181"/>
    </location>
</feature>
<dbReference type="AlphaFoldDB" id="A0A177EEH0"/>
<evidence type="ECO:0000313" key="3">
    <source>
        <dbReference type="Proteomes" id="UP000185944"/>
    </source>
</evidence>
<keyword evidence="3" id="KW-1185">Reference proteome</keyword>
<comment type="caution">
    <text evidence="2">The sequence shown here is derived from an EMBL/GenBank/DDBJ whole genome shotgun (WGS) entry which is preliminary data.</text>
</comment>
<evidence type="ECO:0000256" key="1">
    <source>
        <dbReference type="SAM" id="SignalP"/>
    </source>
</evidence>
<sequence length="181" mass="20147">MMKATLMVCLLALLARVSCSLPLVYTFDQSRSGPDTKNSLASSLKSDIIRSFGATSISKAHTPGVRHMKVSDGYYDFPEDTYKASYGSLNVQFEIGVRKRSGQTHRWVVWVESSKSNCSGKIIIKISDRYISIQANGALSHNDFYSLISSLEQLVHKAAMAFHCTMDQSQIKRVRERIGSS</sequence>
<keyword evidence="1" id="KW-0732">Signal</keyword>
<accession>A0A177EEH0</accession>
<gene>
    <name evidence="2" type="ORF">NEDG_01689</name>
</gene>
<feature type="signal peptide" evidence="1">
    <location>
        <begin position="1"/>
        <end position="19"/>
    </location>
</feature>
<evidence type="ECO:0000313" key="2">
    <source>
        <dbReference type="EMBL" id="OAG30106.1"/>
    </source>
</evidence>
<dbReference type="GeneID" id="93648039"/>
<dbReference type="Proteomes" id="UP000185944">
    <property type="component" value="Unassembled WGS sequence"/>
</dbReference>
<name>A0A177EEH0_9MICR</name>